<dbReference type="AlphaFoldDB" id="A0A643FAQ4"/>
<gene>
    <name evidence="1" type="ORF">F7Q92_14830</name>
</gene>
<organism evidence="1 2">
    <name type="scientific">Ideonella dechloratans</name>
    <dbReference type="NCBI Taxonomy" id="36863"/>
    <lineage>
        <taxon>Bacteria</taxon>
        <taxon>Pseudomonadati</taxon>
        <taxon>Pseudomonadota</taxon>
        <taxon>Betaproteobacteria</taxon>
        <taxon>Burkholderiales</taxon>
        <taxon>Sphaerotilaceae</taxon>
        <taxon>Ideonella</taxon>
    </lineage>
</organism>
<protein>
    <recommendedName>
        <fullName evidence="3">SGNH/GDSL hydrolase family protein</fullName>
    </recommendedName>
</protein>
<comment type="caution">
    <text evidence="1">The sequence shown here is derived from an EMBL/GenBank/DDBJ whole genome shotgun (WGS) entry which is preliminary data.</text>
</comment>
<keyword evidence="2" id="KW-1185">Reference proteome</keyword>
<dbReference type="Proteomes" id="UP000430120">
    <property type="component" value="Unassembled WGS sequence"/>
</dbReference>
<evidence type="ECO:0008006" key="3">
    <source>
        <dbReference type="Google" id="ProtNLM"/>
    </source>
</evidence>
<dbReference type="EMBL" id="VZPB01000038">
    <property type="protein sequence ID" value="KAB0579327.1"/>
    <property type="molecule type" value="Genomic_DNA"/>
</dbReference>
<evidence type="ECO:0000313" key="1">
    <source>
        <dbReference type="EMBL" id="KAB0579327.1"/>
    </source>
</evidence>
<dbReference type="SUPFAM" id="SSF52266">
    <property type="entry name" value="SGNH hydrolase"/>
    <property type="match status" value="1"/>
</dbReference>
<accession>A0A643FAQ4</accession>
<proteinExistence type="predicted"/>
<name>A0A643FAQ4_IDEDE</name>
<reference evidence="1 2" key="1">
    <citation type="submission" date="2019-09" db="EMBL/GenBank/DDBJ databases">
        <title>Draft genome sequences of 48 bacterial type strains from the CCUG.</title>
        <authorList>
            <person name="Tunovic T."/>
            <person name="Pineiro-Iglesias B."/>
            <person name="Unosson C."/>
            <person name="Inganas E."/>
            <person name="Ohlen M."/>
            <person name="Cardew S."/>
            <person name="Jensie-Markopoulos S."/>
            <person name="Salva-Serra F."/>
            <person name="Jaen-Luchoro D."/>
            <person name="Karlsson R."/>
            <person name="Svensson-Stadler L."/>
            <person name="Chun J."/>
            <person name="Moore E."/>
        </authorList>
    </citation>
    <scope>NUCLEOTIDE SEQUENCE [LARGE SCALE GENOMIC DNA]</scope>
    <source>
        <strain evidence="1 2">CCUG 30977</strain>
    </source>
</reference>
<evidence type="ECO:0000313" key="2">
    <source>
        <dbReference type="Proteomes" id="UP000430120"/>
    </source>
</evidence>
<dbReference type="OrthoDB" id="6194308at2"/>
<sequence length="300" mass="32952">MDTLTLIPADALTGSNPPTLGEYGRRLLAEGDSWFTIGALNPVRGSNLLLNLRVTRSTAIISCAYPGDTLAHMVDHVNDPWFDRLLCHPNFASRWEGILLSAGGNDLIDAAQQRPRHRDGQPAAWDERLLLTPDEALQLHPGEAGAMRWISEPGWQRLAGYLVANLIELVERRDEGMNRGVPLMLHTYSAPVVRPAGVVTAPQGWLWPAFEAFGIPVDARQAVSDLLFDRLRRLWLDTGPSLPQVRVFDSAAVPLNPARPGSTGPSGDWVNEIHLTRAGYAKLGAAMGPWMEAQLQEVRL</sequence>
<dbReference type="RefSeq" id="WP_151124897.1">
    <property type="nucleotide sequence ID" value="NZ_CP088081.1"/>
</dbReference>